<comment type="caution">
    <text evidence="1">The sequence shown here is derived from an EMBL/GenBank/DDBJ whole genome shotgun (WGS) entry which is preliminary data.</text>
</comment>
<name>A0AB72X3N9_9RALS</name>
<evidence type="ECO:0000313" key="2">
    <source>
        <dbReference type="Proteomes" id="UP001189225"/>
    </source>
</evidence>
<gene>
    <name evidence="1" type="ORF">R16034_00827</name>
</gene>
<dbReference type="Proteomes" id="UP001189225">
    <property type="component" value="Unassembled WGS sequence"/>
</dbReference>
<dbReference type="AlphaFoldDB" id="A0AB72X3N9"/>
<accession>A0AB72X3N9</accession>
<organism evidence="1 2">
    <name type="scientific">Ralstonia edaphi</name>
    <dbReference type="NCBI Taxonomy" id="3058599"/>
    <lineage>
        <taxon>Bacteria</taxon>
        <taxon>Pseudomonadati</taxon>
        <taxon>Pseudomonadota</taxon>
        <taxon>Betaproteobacteria</taxon>
        <taxon>Burkholderiales</taxon>
        <taxon>Burkholderiaceae</taxon>
        <taxon>Ralstonia</taxon>
    </lineage>
</organism>
<protein>
    <submittedName>
        <fullName evidence="1">Uncharacterized protein</fullName>
    </submittedName>
</protein>
<reference evidence="1 2" key="1">
    <citation type="submission" date="2023-07" db="EMBL/GenBank/DDBJ databases">
        <authorList>
            <person name="Peeters C."/>
        </authorList>
    </citation>
    <scope>NUCLEOTIDE SEQUENCE [LARGE SCALE GENOMIC DNA]</scope>
    <source>
        <strain evidence="1 2">R-16034</strain>
    </source>
</reference>
<sequence length="59" mass="6404">MGLNTSERYTMAVEVVKAGLTHGTIKLHGALSDPEGHAERDAKYLVRLIQDIVNGLDAK</sequence>
<keyword evidence="2" id="KW-1185">Reference proteome</keyword>
<dbReference type="RefSeq" id="WP_316898740.1">
    <property type="nucleotide sequence ID" value="NZ_CATWHI010000001.1"/>
</dbReference>
<dbReference type="EMBL" id="CATWHI010000001">
    <property type="protein sequence ID" value="CAJ0737728.1"/>
    <property type="molecule type" value="Genomic_DNA"/>
</dbReference>
<proteinExistence type="predicted"/>
<evidence type="ECO:0000313" key="1">
    <source>
        <dbReference type="EMBL" id="CAJ0737728.1"/>
    </source>
</evidence>